<name>A0A5E4NPD2_9HEMI</name>
<feature type="transmembrane region" description="Helical" evidence="1">
    <location>
        <begin position="34"/>
        <end position="52"/>
    </location>
</feature>
<evidence type="ECO:0000313" key="3">
    <source>
        <dbReference type="Proteomes" id="UP000325440"/>
    </source>
</evidence>
<evidence type="ECO:0000313" key="2">
    <source>
        <dbReference type="EMBL" id="VVC44442.1"/>
    </source>
</evidence>
<organism evidence="2 3">
    <name type="scientific">Cinara cedri</name>
    <dbReference type="NCBI Taxonomy" id="506608"/>
    <lineage>
        <taxon>Eukaryota</taxon>
        <taxon>Metazoa</taxon>
        <taxon>Ecdysozoa</taxon>
        <taxon>Arthropoda</taxon>
        <taxon>Hexapoda</taxon>
        <taxon>Insecta</taxon>
        <taxon>Pterygota</taxon>
        <taxon>Neoptera</taxon>
        <taxon>Paraneoptera</taxon>
        <taxon>Hemiptera</taxon>
        <taxon>Sternorrhyncha</taxon>
        <taxon>Aphidomorpha</taxon>
        <taxon>Aphidoidea</taxon>
        <taxon>Aphididae</taxon>
        <taxon>Lachninae</taxon>
        <taxon>Cinara</taxon>
    </lineage>
</organism>
<dbReference type="EMBL" id="CABPRJ010002380">
    <property type="protein sequence ID" value="VVC44442.1"/>
    <property type="molecule type" value="Genomic_DNA"/>
</dbReference>
<reference evidence="2 3" key="1">
    <citation type="submission" date="2019-08" db="EMBL/GenBank/DDBJ databases">
        <authorList>
            <person name="Alioto T."/>
            <person name="Alioto T."/>
            <person name="Gomez Garrido J."/>
        </authorList>
    </citation>
    <scope>NUCLEOTIDE SEQUENCE [LARGE SCALE GENOMIC DNA]</scope>
</reference>
<accession>A0A5E4NPD2</accession>
<protein>
    <submittedName>
        <fullName evidence="2">Uncharacterized protein</fullName>
    </submittedName>
</protein>
<evidence type="ECO:0000256" key="1">
    <source>
        <dbReference type="SAM" id="Phobius"/>
    </source>
</evidence>
<keyword evidence="3" id="KW-1185">Reference proteome</keyword>
<feature type="transmembrane region" description="Helical" evidence="1">
    <location>
        <begin position="7"/>
        <end position="28"/>
    </location>
</feature>
<dbReference type="AlphaFoldDB" id="A0A5E4NPD2"/>
<gene>
    <name evidence="2" type="ORF">CINCED_3A003498</name>
</gene>
<dbReference type="Proteomes" id="UP000325440">
    <property type="component" value="Unassembled WGS sequence"/>
</dbReference>
<keyword evidence="1" id="KW-1133">Transmembrane helix</keyword>
<keyword evidence="1" id="KW-0812">Transmembrane</keyword>
<sequence>MPIDRCVGVGVLSLYILFTPSYIIVVVPIKHRKIIDIAAPAFIFWLWTFKITTNKMNYFTVKHNTKSYIIDIEKAVNPSSKTEKDVEEFELLTKWLLNNKSIRSTITLVTFTGSEGPLSTFGTGIIIRSLILYSGI</sequence>
<keyword evidence="1" id="KW-0472">Membrane</keyword>
<proteinExistence type="predicted"/>